<dbReference type="PANTHER" id="PTHR24120">
    <property type="entry name" value="GH07239P"/>
    <property type="match status" value="1"/>
</dbReference>
<dbReference type="EMBL" id="AACB03000001">
    <property type="protein sequence ID" value="KAE8305201.1"/>
    <property type="molecule type" value="Genomic_DNA"/>
</dbReference>
<accession>D3KGW9</accession>
<dbReference type="SUPFAM" id="SSF48403">
    <property type="entry name" value="Ankyrin repeat"/>
    <property type="match status" value="1"/>
</dbReference>
<gene>
    <name evidence="3" type="ORF">GL50803_0011438</name>
</gene>
<dbReference type="HOGENOM" id="CLU_629216_0_0_1"/>
<reference evidence="3 4" key="1">
    <citation type="journal article" date="2007" name="Science">
        <title>Genomic minimalism in the early diverging intestinal parasite Giardia lamblia.</title>
        <authorList>
            <person name="Morrison H.G."/>
            <person name="McArthur A.G."/>
            <person name="Gillin F.D."/>
            <person name="Aley S.B."/>
            <person name="Adam R.D."/>
            <person name="Olsen G.J."/>
            <person name="Best A.A."/>
            <person name="Cande W.Z."/>
            <person name="Chen F."/>
            <person name="Cipriano M.J."/>
            <person name="Davids B.J."/>
            <person name="Dawson S.C."/>
            <person name="Elmendorf H.G."/>
            <person name="Hehl A.B."/>
            <person name="Holder M.E."/>
            <person name="Huse S.M."/>
            <person name="Kim U.U."/>
            <person name="Lasek-Nesselquist E."/>
            <person name="Manning G."/>
            <person name="Nigam A."/>
            <person name="Nixon J.E."/>
            <person name="Palm D."/>
            <person name="Passamaneck N.E."/>
            <person name="Prabhu A."/>
            <person name="Reich C.I."/>
            <person name="Reiner D.S."/>
            <person name="Samuelson J."/>
            <person name="Svard S.G."/>
            <person name="Sogin M.L."/>
        </authorList>
    </citation>
    <scope>NUCLEOTIDE SEQUENCE [LARGE SCALE GENOMIC DNA]</scope>
    <source>
        <strain evidence="3 4">WB C6</strain>
    </source>
</reference>
<keyword evidence="4" id="KW-1185">Reference proteome</keyword>
<dbReference type="OMA" id="LCKAAIW"/>
<dbReference type="Proteomes" id="UP000001548">
    <property type="component" value="Unassembled WGS sequence"/>
</dbReference>
<evidence type="ECO:0000256" key="1">
    <source>
        <dbReference type="SAM" id="Coils"/>
    </source>
</evidence>
<evidence type="ECO:0000256" key="2">
    <source>
        <dbReference type="SAM" id="MobiDB-lite"/>
    </source>
</evidence>
<dbReference type="Gene3D" id="1.25.40.20">
    <property type="entry name" value="Ankyrin repeat-containing domain"/>
    <property type="match status" value="1"/>
</dbReference>
<proteinExistence type="predicted"/>
<name>D3KGW9_GIAIC</name>
<dbReference type="PANTHER" id="PTHR24120:SF4">
    <property type="entry name" value="GH07239P"/>
    <property type="match status" value="1"/>
</dbReference>
<sequence length="436" mass="48248">MTSAEWFQAVRAGNLEYVATHIENLSCSINECGETALMCAVRQRNIEMVKNLMDHESRCVNSRGQSALIIAIIEHFQEAVEALLPHEYDMGAIPGHLSPLDAAVDCGDDDMLALVLKHGKKPAKDDCSASHAASGQQINAIHNNEDSESISSCLSPDSFKIVNAGTINTSACRVPSDSTDLDLCKAAIWRLANKAIKSHDEFESQFMAVQKRMEDVILRYKQEVRTMRRVLELVGIDGKDLENYLQEARMTVDRYEKISSPQPISICEAIRLDSALTPPIPPFTSETQCSLRKQAVTEPESLHSPCSTSREASHLTDYAHSMDINLPPQHPQIQGSNPATVIKSTEPNLPPQEHLRMMDSHQANNNKSEKTRNDKAHTVSESTIESLLTTYTSLDKNHVLGEKGGSDDLESQIKLLSEDIKNLSCAMELLEECTPE</sequence>
<protein>
    <submittedName>
        <fullName evidence="3">Ankyrin repeat protein 1</fullName>
    </submittedName>
</protein>
<dbReference type="InterPro" id="IPR036770">
    <property type="entry name" value="Ankyrin_rpt-contain_sf"/>
</dbReference>
<organism evidence="3 4">
    <name type="scientific">Giardia intestinalis (strain ATCC 50803 / WB clone C6)</name>
    <name type="common">Giardia lamblia</name>
    <dbReference type="NCBI Taxonomy" id="184922"/>
    <lineage>
        <taxon>Eukaryota</taxon>
        <taxon>Metamonada</taxon>
        <taxon>Diplomonadida</taxon>
        <taxon>Hexamitidae</taxon>
        <taxon>Giardiinae</taxon>
        <taxon>Giardia</taxon>
    </lineage>
</organism>
<evidence type="ECO:0000313" key="4">
    <source>
        <dbReference type="Proteomes" id="UP000001548"/>
    </source>
</evidence>
<feature type="coiled-coil region" evidence="1">
    <location>
        <begin position="406"/>
        <end position="433"/>
    </location>
</feature>
<dbReference type="AlphaFoldDB" id="D3KGW9"/>
<dbReference type="Pfam" id="PF12796">
    <property type="entry name" value="Ank_2"/>
    <property type="match status" value="1"/>
</dbReference>
<keyword evidence="1" id="KW-0175">Coiled coil</keyword>
<evidence type="ECO:0000313" key="3">
    <source>
        <dbReference type="EMBL" id="KAE8305201.1"/>
    </source>
</evidence>
<feature type="region of interest" description="Disordered" evidence="2">
    <location>
        <begin position="287"/>
        <end position="353"/>
    </location>
</feature>
<dbReference type="InterPro" id="IPR002110">
    <property type="entry name" value="Ankyrin_rpt"/>
</dbReference>
<comment type="caution">
    <text evidence="3">The sequence shown here is derived from an EMBL/GenBank/DDBJ whole genome shotgun (WGS) entry which is preliminary data.</text>
</comment>
<dbReference type="SMART" id="SM00248">
    <property type="entry name" value="ANK"/>
    <property type="match status" value="3"/>
</dbReference>
<feature type="compositionally biased region" description="Polar residues" evidence="2">
    <location>
        <begin position="331"/>
        <end position="347"/>
    </location>
</feature>
<dbReference type="VEuPathDB" id="GiardiaDB:GL50803_11438"/>